<protein>
    <recommendedName>
        <fullName evidence="2">Right handed beta helix domain-containing protein</fullName>
    </recommendedName>
</protein>
<sequence precursor="true">MNKLRVSLACFFLASQYLLALVSAAAPDENGSDQTEGRTTIGEPAGSAIVGSVSSGGFRHDFTPANQVQRNDVPGFSSMKDVSYKDVPQGYIPYRYPDPRTMEVNEFVDTGAGYQPMPVDEFHPIFRLDKGIGGGIGYDDGYSNLGMLIPFTIRPEQSMLFLDVRAMVTDQGAGGVNLGAGWRAYSENLDKIFTLAGWYDYDDGHYQDYHQIGVSGEVIGQYLTGRINGYFPINNNEVVISNNLNGGGYFQSNYIFLNRTRKSESSYGGVDAEIGGPLPVLGKYGIDGFVGGYYYNSDHDKSAAGAKFRAEANINDWWQMSVSYAKDSVFGSNAWMNVILTIPDGRSNKWMRPKTLQQRMYQPMNRNYRVVAHVKEEINSEMAINPDDNMPYIVQHIDPDYGAAGNGTYETPFGSVAAYNASPPTAETDIIFVQDGNELNLDGQITLLDKGVGVTGQRLLSEAVQHTINVLNDGSVSTLNLPGYNPDASRPTLSYSAGGGGAAGAVVIGQGGAWEVSGFNISGARTGGALPYNDGIYSAGTRGFNINNNSFVLYNRGVNVTNTADGIGIVSTNTFSGDGANSFHGALINQNAGTLELSFMDNTATNNLGVVPPGTGTGFEIIANAGSTIDGVGTAADGVTTLGITGNTANNNGTGMIITENGGNIDTDFSNNTFNNNINPNTGLHVNSNGGTITFRSFDTITASNNTGKGIAFDATAGGSISALSEDLNQNGVLDPGEDLNGDGELNLGMTNINASNNTLDGFVATSDGAGSNINLNIGNINVTSNIFNSNGQHGISLNTTNDGAITGSIINNTATGNTEDGLAMTLTSGSIDLTGFGTTSIGSNAFTGNTGNGMSITNNTGGTFTATEISSNDFSNNTGAGMFLGGNALGGTTTATNTLGSITSNNFNRTTTGTAGILFDTSDVRTTATITSNTFIGRAPNLPADDGASFGVGGTVDGTTTVGGNGGVTLEFGDLGAVDNSLTNTFQNNGDAHIGLLLIGNTTNQVDIDQHNFDTTFDTTLNSEFTGEGVGFILRDTATLTNSTIQRSVFQNSAASGLLMTVTGNNLGDFGTINNITIGGSTADYGNLFTNNTGNGLEMARTSDGVMTNIDITYNTFTTNTLNGIDLTASAANKTDTYTINNNSVTDNGLSGVDLRVEADAVLSANMDSNTITGNGLHGIMTTELVNSPGDARGVTGAWTRNYIAENAGDGIHLEAATDNLVIGDAADSSLGNMIVDNGVDGIAVEDAGTLTIARNYIAENAAIGIDMDLLGYNNTTISNNDITRNGGDGIEFMNVLSGSYDLSITGNVIDFNGGRGFDVLARPGLGGSASSIDIAFNNNIVNENRLEGVYVVYTASLTQNQTDPSTTALAADGSIFQDVYLRMDMDNNQIIDNGRDSGFNATGLVVRVGTTRSFSGGGNINNPGGFASDGLGNFVTSGVIMSVTNTTLTGNLGDDVYFASFTSTDDPANTTGTWGATVDPTVINTFQTDPLARLDLLWDNNTIISSDVNNTGAFYANADTFKSRLNTNSVPFDGPFTSTTRRRNAQRQAARINNLIDPGAGNFFYSGTGASTFRLDSSGDLGIFILDGNPYTTTGDANGVLLPGNIVGELPFGWGQY</sequence>
<feature type="signal peptide" evidence="1">
    <location>
        <begin position="1"/>
        <end position="20"/>
    </location>
</feature>
<dbReference type="Gene3D" id="2.40.160.160">
    <property type="entry name" value="Inverse autotransporter, beta-domain"/>
    <property type="match status" value="1"/>
</dbReference>
<dbReference type="InterPro" id="IPR012334">
    <property type="entry name" value="Pectin_lyas_fold"/>
</dbReference>
<keyword evidence="4" id="KW-1185">Reference proteome</keyword>
<name>A0A517PUG1_9PLAN</name>
<dbReference type="InterPro" id="IPR006626">
    <property type="entry name" value="PbH1"/>
</dbReference>
<gene>
    <name evidence="3" type="ORF">HG66A1_48280</name>
</gene>
<reference evidence="3 4" key="1">
    <citation type="submission" date="2019-02" db="EMBL/GenBank/DDBJ databases">
        <title>Deep-cultivation of Planctomycetes and their phenomic and genomic characterization uncovers novel biology.</title>
        <authorList>
            <person name="Wiegand S."/>
            <person name="Jogler M."/>
            <person name="Boedeker C."/>
            <person name="Pinto D."/>
            <person name="Vollmers J."/>
            <person name="Rivas-Marin E."/>
            <person name="Kohn T."/>
            <person name="Peeters S.H."/>
            <person name="Heuer A."/>
            <person name="Rast P."/>
            <person name="Oberbeckmann S."/>
            <person name="Bunk B."/>
            <person name="Jeske O."/>
            <person name="Meyerdierks A."/>
            <person name="Storesund J.E."/>
            <person name="Kallscheuer N."/>
            <person name="Luecker S."/>
            <person name="Lage O.M."/>
            <person name="Pohl T."/>
            <person name="Merkel B.J."/>
            <person name="Hornburger P."/>
            <person name="Mueller R.-W."/>
            <person name="Bruemmer F."/>
            <person name="Labrenz M."/>
            <person name="Spormann A.M."/>
            <person name="Op den Camp H."/>
            <person name="Overmann J."/>
            <person name="Amann R."/>
            <person name="Jetten M.S.M."/>
            <person name="Mascher T."/>
            <person name="Medema M.H."/>
            <person name="Devos D.P."/>
            <person name="Kaster A.-K."/>
            <person name="Ovreas L."/>
            <person name="Rohde M."/>
            <person name="Galperin M.Y."/>
            <person name="Jogler C."/>
        </authorList>
    </citation>
    <scope>NUCLEOTIDE SEQUENCE [LARGE SCALE GENOMIC DNA]</scope>
    <source>
        <strain evidence="3 4">HG66A1</strain>
    </source>
</reference>
<evidence type="ECO:0000256" key="1">
    <source>
        <dbReference type="SAM" id="SignalP"/>
    </source>
</evidence>
<dbReference type="OrthoDB" id="264225at2"/>
<feature type="domain" description="Right handed beta helix" evidence="2">
    <location>
        <begin position="1201"/>
        <end position="1360"/>
    </location>
</feature>
<dbReference type="Pfam" id="PF13229">
    <property type="entry name" value="Beta_helix"/>
    <property type="match status" value="1"/>
</dbReference>
<dbReference type="Proteomes" id="UP000320421">
    <property type="component" value="Chromosome"/>
</dbReference>
<evidence type="ECO:0000313" key="3">
    <source>
        <dbReference type="EMBL" id="QDT23016.1"/>
    </source>
</evidence>
<feature type="chain" id="PRO_5021910005" description="Right handed beta helix domain-containing protein" evidence="1">
    <location>
        <begin position="21"/>
        <end position="1619"/>
    </location>
</feature>
<dbReference type="InterPro" id="IPR038177">
    <property type="entry name" value="IAT_beta_sf"/>
</dbReference>
<dbReference type="EMBL" id="CP036266">
    <property type="protein sequence ID" value="QDT23016.1"/>
    <property type="molecule type" value="Genomic_DNA"/>
</dbReference>
<keyword evidence="1" id="KW-0732">Signal</keyword>
<dbReference type="RefSeq" id="WP_145189796.1">
    <property type="nucleotide sequence ID" value="NZ_CP036266.1"/>
</dbReference>
<dbReference type="InterPro" id="IPR039448">
    <property type="entry name" value="Beta_helix"/>
</dbReference>
<organism evidence="3 4">
    <name type="scientific">Gimesia chilikensis</name>
    <dbReference type="NCBI Taxonomy" id="2605989"/>
    <lineage>
        <taxon>Bacteria</taxon>
        <taxon>Pseudomonadati</taxon>
        <taxon>Planctomycetota</taxon>
        <taxon>Planctomycetia</taxon>
        <taxon>Planctomycetales</taxon>
        <taxon>Planctomycetaceae</taxon>
        <taxon>Gimesia</taxon>
    </lineage>
</organism>
<evidence type="ECO:0000313" key="4">
    <source>
        <dbReference type="Proteomes" id="UP000320421"/>
    </source>
</evidence>
<dbReference type="SMART" id="SM00710">
    <property type="entry name" value="PbH1"/>
    <property type="match status" value="15"/>
</dbReference>
<accession>A0A517PUG1</accession>
<evidence type="ECO:0000259" key="2">
    <source>
        <dbReference type="Pfam" id="PF13229"/>
    </source>
</evidence>
<dbReference type="InterPro" id="IPR011050">
    <property type="entry name" value="Pectin_lyase_fold/virulence"/>
</dbReference>
<dbReference type="Gene3D" id="2.160.20.10">
    <property type="entry name" value="Single-stranded right-handed beta-helix, Pectin lyase-like"/>
    <property type="match status" value="2"/>
</dbReference>
<proteinExistence type="predicted"/>
<dbReference type="SUPFAM" id="SSF51126">
    <property type="entry name" value="Pectin lyase-like"/>
    <property type="match status" value="2"/>
</dbReference>